<dbReference type="Pfam" id="PF13693">
    <property type="entry name" value="HTH_35"/>
    <property type="match status" value="1"/>
</dbReference>
<evidence type="ECO:0000313" key="6">
    <source>
        <dbReference type="EMBL" id="MDC9591855.1"/>
    </source>
</evidence>
<evidence type="ECO:0000259" key="5">
    <source>
        <dbReference type="Pfam" id="PF13693"/>
    </source>
</evidence>
<dbReference type="EMBL" id="JAQRFI010000219">
    <property type="protein sequence ID" value="MDC9591855.1"/>
    <property type="molecule type" value="Genomic_DNA"/>
</dbReference>
<dbReference type="InterPro" id="IPR038722">
    <property type="entry name" value="Ner_HTH_dom"/>
</dbReference>
<keyword evidence="3" id="KW-0238">DNA-binding</keyword>
<keyword evidence="7" id="KW-1185">Reference proteome</keyword>
<sequence length="121" mass="14502">MLRLICESKKGFNITTLSYKYGYKSNILRSALFSHYPKAEYIIAEFLDVHPSEIWPNRYFDELGNLTVKELVKERYERKNEINEQQYEIKNDWCTTNVIRALAEQNTTLTKWSRIQNVDWS</sequence>
<evidence type="ECO:0000256" key="4">
    <source>
        <dbReference type="ARBA" id="ARBA00023163"/>
    </source>
</evidence>
<comment type="caution">
    <text evidence="6">The sequence shown here is derived from an EMBL/GenBank/DDBJ whole genome shotgun (WGS) entry which is preliminary data.</text>
</comment>
<evidence type="ECO:0000256" key="1">
    <source>
        <dbReference type="ARBA" id="ARBA00006157"/>
    </source>
</evidence>
<reference evidence="6 7" key="1">
    <citation type="submission" date="2023-02" db="EMBL/GenBank/DDBJ databases">
        <title>Entomopathogenic bacteria.</title>
        <authorList>
            <person name="Machado R.A."/>
        </authorList>
    </citation>
    <scope>NUCLEOTIDE SEQUENCE [LARGE SCALE GENOMIC DNA]</scope>
    <source>
        <strain evidence="6 7">XENO-10</strain>
    </source>
</reference>
<evidence type="ECO:0000256" key="3">
    <source>
        <dbReference type="ARBA" id="ARBA00023125"/>
    </source>
</evidence>
<accession>A0ABT5LQ17</accession>
<organism evidence="6 7">
    <name type="scientific">Xenorhabdus yunnanensis</name>
    <dbReference type="NCBI Taxonomy" id="3025878"/>
    <lineage>
        <taxon>Bacteria</taxon>
        <taxon>Pseudomonadati</taxon>
        <taxon>Pseudomonadota</taxon>
        <taxon>Gammaproteobacteria</taxon>
        <taxon>Enterobacterales</taxon>
        <taxon>Morganellaceae</taxon>
        <taxon>Xenorhabdus</taxon>
    </lineage>
</organism>
<dbReference type="Proteomes" id="UP001217178">
    <property type="component" value="Unassembled WGS sequence"/>
</dbReference>
<evidence type="ECO:0000313" key="7">
    <source>
        <dbReference type="Proteomes" id="UP001217178"/>
    </source>
</evidence>
<dbReference type="RefSeq" id="WP_273557034.1">
    <property type="nucleotide sequence ID" value="NZ_JAQRFI010000219.1"/>
</dbReference>
<evidence type="ECO:0000256" key="2">
    <source>
        <dbReference type="ARBA" id="ARBA00023015"/>
    </source>
</evidence>
<dbReference type="Gene3D" id="1.10.260.40">
    <property type="entry name" value="lambda repressor-like DNA-binding domains"/>
    <property type="match status" value="1"/>
</dbReference>
<gene>
    <name evidence="6" type="ORF">PSI23_21905</name>
</gene>
<dbReference type="InterPro" id="IPR010982">
    <property type="entry name" value="Lambda_DNA-bd_dom_sf"/>
</dbReference>
<comment type="similarity">
    <text evidence="1">Belongs to the ner transcriptional regulatory family.</text>
</comment>
<feature type="domain" description="Ner winged helix-turn-helix DNA-binding" evidence="5">
    <location>
        <begin position="9"/>
        <end position="66"/>
    </location>
</feature>
<proteinExistence type="inferred from homology"/>
<name>A0ABT5LQ17_9GAMM</name>
<dbReference type="SUPFAM" id="SSF47413">
    <property type="entry name" value="lambda repressor-like DNA-binding domains"/>
    <property type="match status" value="1"/>
</dbReference>
<keyword evidence="4" id="KW-0804">Transcription</keyword>
<protein>
    <submittedName>
        <fullName evidence="6">Helix-turn-helix domain-containing protein</fullName>
    </submittedName>
</protein>
<keyword evidence="2" id="KW-0805">Transcription regulation</keyword>